<evidence type="ECO:0000313" key="3">
    <source>
        <dbReference type="Proteomes" id="UP000077755"/>
    </source>
</evidence>
<feature type="domain" description="Reverse transcriptase" evidence="1">
    <location>
        <begin position="358"/>
        <end position="551"/>
    </location>
</feature>
<dbReference type="Pfam" id="PF00078">
    <property type="entry name" value="RVT_1"/>
    <property type="match status" value="1"/>
</dbReference>
<dbReference type="KEGG" id="dcr:108207465"/>
<dbReference type="Proteomes" id="UP000077755">
    <property type="component" value="Chromosome 2"/>
</dbReference>
<sequence length="551" mass="62758">MGSIDCMHWQWKNCPKAWKGMFMSGHKGVPTILLEAVASSDLWIWHAFFGVAGSNNDINVLDRSPIFDEVLEGRAPEVNYNVNGNDYNMGYYLTDGIYPECATFVKTIPRPQGDKRRLFSKYQEGQRKDVERAFGVLQSRFAIIRGPARFWDKKDLAKIMRACIILHNMIVEDERDTYATPFGSLPTYDDATNGLSQPNLEEEPKNKSLRESAHFFNEGRMEGVEWPSLAGMEKAFCNNVLRRIVDFFAGRLMIDYSGNEDGAIVTDQEGMSSIVENYFVNLFGNEDTERELPVEGGVNVISEAQNNKLTEDFSYEEFTAAIKQMHPDKSSGPDGLNPALFQHFWKLLRREVYESCKYWMRDMAFPQGLNDTNIVLIPKKENADTMKDLRPIALYNVMYKIIAKVLANRIRSILPDIISENQSAFVPGRSITDNVLVAFEVVHHMRRLRKGRTGEVALKLDVSKAYDRVDWNFLKGRMEQMGFDQKWIDWIMLCVTTVSYSFCFNGAQVGLVIPKRGLHQGDPLSPYLFLFCVEGLSRLISTAAENGTIHG</sequence>
<proteinExistence type="predicted"/>
<dbReference type="InterPro" id="IPR043502">
    <property type="entry name" value="DNA/RNA_pol_sf"/>
</dbReference>
<accession>A0AAF0WE14</accession>
<gene>
    <name evidence="2" type="ORF">DCAR_0206654</name>
</gene>
<evidence type="ECO:0000259" key="1">
    <source>
        <dbReference type="PROSITE" id="PS50878"/>
    </source>
</evidence>
<organism evidence="2 3">
    <name type="scientific">Daucus carota subsp. sativus</name>
    <name type="common">Carrot</name>
    <dbReference type="NCBI Taxonomy" id="79200"/>
    <lineage>
        <taxon>Eukaryota</taxon>
        <taxon>Viridiplantae</taxon>
        <taxon>Streptophyta</taxon>
        <taxon>Embryophyta</taxon>
        <taxon>Tracheophyta</taxon>
        <taxon>Spermatophyta</taxon>
        <taxon>Magnoliopsida</taxon>
        <taxon>eudicotyledons</taxon>
        <taxon>Gunneridae</taxon>
        <taxon>Pentapetalae</taxon>
        <taxon>asterids</taxon>
        <taxon>campanulids</taxon>
        <taxon>Apiales</taxon>
        <taxon>Apiaceae</taxon>
        <taxon>Apioideae</taxon>
        <taxon>Scandiceae</taxon>
        <taxon>Daucinae</taxon>
        <taxon>Daucus</taxon>
        <taxon>Daucus sect. Daucus</taxon>
    </lineage>
</organism>
<evidence type="ECO:0000313" key="2">
    <source>
        <dbReference type="EMBL" id="WOG87429.1"/>
    </source>
</evidence>
<keyword evidence="3" id="KW-1185">Reference proteome</keyword>
<dbReference type="AlphaFoldDB" id="A0AAF0WE14"/>
<dbReference type="CDD" id="cd01650">
    <property type="entry name" value="RT_nLTR_like"/>
    <property type="match status" value="1"/>
</dbReference>
<dbReference type="PANTHER" id="PTHR47150:SF6">
    <property type="entry name" value="OS01G0872900 PROTEIN"/>
    <property type="match status" value="1"/>
</dbReference>
<dbReference type="Pfam" id="PF04827">
    <property type="entry name" value="Plant_tran"/>
    <property type="match status" value="1"/>
</dbReference>
<dbReference type="EMBL" id="CP093344">
    <property type="protein sequence ID" value="WOG87429.1"/>
    <property type="molecule type" value="Genomic_DNA"/>
</dbReference>
<reference evidence="2" key="2">
    <citation type="submission" date="2022-03" db="EMBL/GenBank/DDBJ databases">
        <title>Draft title - Genomic analysis of global carrot germplasm unveils the trajectory of domestication and the origin of high carotenoid orange carrot.</title>
        <authorList>
            <person name="Iorizzo M."/>
            <person name="Ellison S."/>
            <person name="Senalik D."/>
            <person name="Macko-Podgorni A."/>
            <person name="Grzebelus D."/>
            <person name="Bostan H."/>
            <person name="Rolling W."/>
            <person name="Curaba J."/>
            <person name="Simon P."/>
        </authorList>
    </citation>
    <scope>NUCLEOTIDE SEQUENCE</scope>
    <source>
        <tissue evidence="2">Leaf</tissue>
    </source>
</reference>
<dbReference type="PANTHER" id="PTHR47150">
    <property type="entry name" value="OS12G0169200 PROTEIN"/>
    <property type="match status" value="1"/>
</dbReference>
<dbReference type="InterPro" id="IPR000477">
    <property type="entry name" value="RT_dom"/>
</dbReference>
<dbReference type="InterPro" id="IPR006912">
    <property type="entry name" value="Harbinger_derived_prot"/>
</dbReference>
<dbReference type="PROSITE" id="PS50878">
    <property type="entry name" value="RT_POL"/>
    <property type="match status" value="1"/>
</dbReference>
<reference evidence="2" key="1">
    <citation type="journal article" date="2016" name="Nat. Genet.">
        <title>A high-quality carrot genome assembly provides new insights into carotenoid accumulation and asterid genome evolution.</title>
        <authorList>
            <person name="Iorizzo M."/>
            <person name="Ellison S."/>
            <person name="Senalik D."/>
            <person name="Zeng P."/>
            <person name="Satapoomin P."/>
            <person name="Huang J."/>
            <person name="Bowman M."/>
            <person name="Iovene M."/>
            <person name="Sanseverino W."/>
            <person name="Cavagnaro P."/>
            <person name="Yildiz M."/>
            <person name="Macko-Podgorni A."/>
            <person name="Moranska E."/>
            <person name="Grzebelus E."/>
            <person name="Grzebelus D."/>
            <person name="Ashrafi H."/>
            <person name="Zheng Z."/>
            <person name="Cheng S."/>
            <person name="Spooner D."/>
            <person name="Van Deynze A."/>
            <person name="Simon P."/>
        </authorList>
    </citation>
    <scope>NUCLEOTIDE SEQUENCE</scope>
    <source>
        <tissue evidence="2">Leaf</tissue>
    </source>
</reference>
<dbReference type="SUPFAM" id="SSF56672">
    <property type="entry name" value="DNA/RNA polymerases"/>
    <property type="match status" value="1"/>
</dbReference>
<protein>
    <recommendedName>
        <fullName evidence="1">Reverse transcriptase domain-containing protein</fullName>
    </recommendedName>
</protein>
<name>A0AAF0WE14_DAUCS</name>